<feature type="transmembrane region" description="Helical" evidence="1">
    <location>
        <begin position="15"/>
        <end position="36"/>
    </location>
</feature>
<keyword evidence="1" id="KW-0812">Transmembrane</keyword>
<dbReference type="AlphaFoldDB" id="A0A1A7X071"/>
<sequence length="133" mass="15553">SCVPKYTKPIKFKRLMLLHSFSRIMLMIMCLVIWSLQTLLPLLTYKFMTWVCLISVISMELPLEDTYSKPKRQIHFRNLKAIDPICINQDIQNISLVTQLTSVNGSVDYYNSNLRNILKFHAPIKTRAVTFSR</sequence>
<keyword evidence="1" id="KW-1133">Transmembrane helix</keyword>
<organism evidence="2">
    <name type="scientific">Iconisemion striatum</name>
    <dbReference type="NCBI Taxonomy" id="60296"/>
    <lineage>
        <taxon>Eukaryota</taxon>
        <taxon>Metazoa</taxon>
        <taxon>Chordata</taxon>
        <taxon>Craniata</taxon>
        <taxon>Vertebrata</taxon>
        <taxon>Euteleostomi</taxon>
        <taxon>Actinopterygii</taxon>
        <taxon>Neopterygii</taxon>
        <taxon>Teleostei</taxon>
        <taxon>Neoteleostei</taxon>
        <taxon>Acanthomorphata</taxon>
        <taxon>Ovalentaria</taxon>
        <taxon>Atherinomorphae</taxon>
        <taxon>Cyprinodontiformes</taxon>
        <taxon>Nothobranchiidae</taxon>
        <taxon>Iconisemion</taxon>
    </lineage>
</organism>
<protein>
    <submittedName>
        <fullName evidence="2">Uncharacterized protein</fullName>
    </submittedName>
</protein>
<feature type="non-terminal residue" evidence="2">
    <location>
        <position position="133"/>
    </location>
</feature>
<evidence type="ECO:0000313" key="2">
    <source>
        <dbReference type="EMBL" id="SBP11355.1"/>
    </source>
</evidence>
<gene>
    <name evidence="2" type="primary">Nfu_g_1_025309</name>
</gene>
<name>A0A1A7X071_9TELE</name>
<feature type="non-terminal residue" evidence="2">
    <location>
        <position position="1"/>
    </location>
</feature>
<evidence type="ECO:0000256" key="1">
    <source>
        <dbReference type="SAM" id="Phobius"/>
    </source>
</evidence>
<reference evidence="2" key="2">
    <citation type="submission" date="2016-06" db="EMBL/GenBank/DDBJ databases">
        <title>The genome of a short-lived fish provides insights into sex chromosome evolution and the genetic control of aging.</title>
        <authorList>
            <person name="Reichwald K."/>
            <person name="Felder M."/>
            <person name="Petzold A."/>
            <person name="Koch P."/>
            <person name="Groth M."/>
            <person name="Platzer M."/>
        </authorList>
    </citation>
    <scope>NUCLEOTIDE SEQUENCE</scope>
    <source>
        <tissue evidence="2">Brain</tissue>
    </source>
</reference>
<keyword evidence="1" id="KW-0472">Membrane</keyword>
<dbReference type="EMBL" id="HADW01009955">
    <property type="protein sequence ID" value="SBP11355.1"/>
    <property type="molecule type" value="Transcribed_RNA"/>
</dbReference>
<reference evidence="2" key="1">
    <citation type="submission" date="2016-05" db="EMBL/GenBank/DDBJ databases">
        <authorList>
            <person name="Lavstsen T."/>
            <person name="Jespersen J.S."/>
        </authorList>
    </citation>
    <scope>NUCLEOTIDE SEQUENCE</scope>
    <source>
        <tissue evidence="2">Brain</tissue>
    </source>
</reference>
<accession>A0A1A7X071</accession>
<proteinExistence type="predicted"/>